<proteinExistence type="predicted"/>
<accession>A0A0D2HAU9</accession>
<evidence type="ECO:0000313" key="3">
    <source>
        <dbReference type="Proteomes" id="UP000053617"/>
    </source>
</evidence>
<dbReference type="GeneID" id="25290287"/>
<reference evidence="2 3" key="1">
    <citation type="submission" date="2015-01" db="EMBL/GenBank/DDBJ databases">
        <title>The Genome Sequence of Rhinocladiella mackenzie CBS 650.93.</title>
        <authorList>
            <consortium name="The Broad Institute Genomics Platform"/>
            <person name="Cuomo C."/>
            <person name="de Hoog S."/>
            <person name="Gorbushina A."/>
            <person name="Stielow B."/>
            <person name="Teixiera M."/>
            <person name="Abouelleil A."/>
            <person name="Chapman S.B."/>
            <person name="Priest M."/>
            <person name="Young S.K."/>
            <person name="Wortman J."/>
            <person name="Nusbaum C."/>
            <person name="Birren B."/>
        </authorList>
    </citation>
    <scope>NUCLEOTIDE SEQUENCE [LARGE SCALE GENOMIC DNA]</scope>
    <source>
        <strain evidence="2 3">CBS 650.93</strain>
    </source>
</reference>
<dbReference type="HOGENOM" id="CLU_1372883_0_0_1"/>
<feature type="region of interest" description="Disordered" evidence="1">
    <location>
        <begin position="80"/>
        <end position="100"/>
    </location>
</feature>
<organism evidence="2 3">
    <name type="scientific">Rhinocladiella mackenziei CBS 650.93</name>
    <dbReference type="NCBI Taxonomy" id="1442369"/>
    <lineage>
        <taxon>Eukaryota</taxon>
        <taxon>Fungi</taxon>
        <taxon>Dikarya</taxon>
        <taxon>Ascomycota</taxon>
        <taxon>Pezizomycotina</taxon>
        <taxon>Eurotiomycetes</taxon>
        <taxon>Chaetothyriomycetidae</taxon>
        <taxon>Chaetothyriales</taxon>
        <taxon>Herpotrichiellaceae</taxon>
        <taxon>Rhinocladiella</taxon>
    </lineage>
</organism>
<gene>
    <name evidence="2" type="ORF">Z518_02216</name>
</gene>
<sequence>MPKYLQILEKEFRADVTDMTDQRSIEISELLSQQTVSGFHPWVEGVPQHRDLISCSKQRMRPLRFPSYPQRRLRNRTKRIFKPKSNPPDCSGNFSSAPNVWAPELQKTGTDDPWKTGQTLRGCTLFIQTNWSDRSLPRMENQNPAYRHGETAMPRGMYTADTDFWASTVQSNTVAIDRTHTYCRPANSPPYIPERSGDT</sequence>
<dbReference type="AlphaFoldDB" id="A0A0D2HAU9"/>
<evidence type="ECO:0000256" key="1">
    <source>
        <dbReference type="SAM" id="MobiDB-lite"/>
    </source>
</evidence>
<dbReference type="VEuPathDB" id="FungiDB:Z518_02216"/>
<protein>
    <submittedName>
        <fullName evidence="2">Rhinocladiella mackenziei CBS 650.93 unplaced genomic scaffold supercont1.2, whole genome shotgun sequence</fullName>
    </submittedName>
</protein>
<dbReference type="Proteomes" id="UP000053617">
    <property type="component" value="Unassembled WGS sequence"/>
</dbReference>
<keyword evidence="3" id="KW-1185">Reference proteome</keyword>
<dbReference type="RefSeq" id="XP_013274699.1">
    <property type="nucleotide sequence ID" value="XM_013419245.1"/>
</dbReference>
<dbReference type="EMBL" id="KN847476">
    <property type="protein sequence ID" value="KIX07563.1"/>
    <property type="molecule type" value="Genomic_DNA"/>
</dbReference>
<evidence type="ECO:0000313" key="2">
    <source>
        <dbReference type="EMBL" id="KIX07563.1"/>
    </source>
</evidence>
<name>A0A0D2HAU9_9EURO</name>